<dbReference type="GO" id="GO:0000398">
    <property type="term" value="P:mRNA splicing, via spliceosome"/>
    <property type="evidence" value="ECO:0007669"/>
    <property type="project" value="TreeGrafter"/>
</dbReference>
<feature type="non-terminal residue" evidence="10">
    <location>
        <position position="53"/>
    </location>
</feature>
<keyword evidence="5 8" id="KW-0175">Coiled coil</keyword>
<keyword evidence="7" id="KW-0539">Nucleus</keyword>
<dbReference type="AlphaFoldDB" id="A0A9W8ANS1"/>
<evidence type="ECO:0000256" key="4">
    <source>
        <dbReference type="ARBA" id="ARBA00022728"/>
    </source>
</evidence>
<organism evidence="10 11">
    <name type="scientific">Dispira parvispora</name>
    <dbReference type="NCBI Taxonomy" id="1520584"/>
    <lineage>
        <taxon>Eukaryota</taxon>
        <taxon>Fungi</taxon>
        <taxon>Fungi incertae sedis</taxon>
        <taxon>Zoopagomycota</taxon>
        <taxon>Kickxellomycotina</taxon>
        <taxon>Dimargaritomycetes</taxon>
        <taxon>Dimargaritales</taxon>
        <taxon>Dimargaritaceae</taxon>
        <taxon>Dispira</taxon>
    </lineage>
</organism>
<evidence type="ECO:0000313" key="10">
    <source>
        <dbReference type="EMBL" id="KAJ1962827.1"/>
    </source>
</evidence>
<accession>A0A9W8ANS1</accession>
<dbReference type="GO" id="GO:0005684">
    <property type="term" value="C:U2-type spliceosomal complex"/>
    <property type="evidence" value="ECO:0007669"/>
    <property type="project" value="TreeGrafter"/>
</dbReference>
<dbReference type="EMBL" id="JANBPY010000908">
    <property type="protein sequence ID" value="KAJ1962827.1"/>
    <property type="molecule type" value="Genomic_DNA"/>
</dbReference>
<evidence type="ECO:0000256" key="5">
    <source>
        <dbReference type="ARBA" id="ARBA00023054"/>
    </source>
</evidence>
<gene>
    <name evidence="10" type="primary">CWC25</name>
    <name evidence="10" type="ORF">IWQ62_003404</name>
</gene>
<feature type="domain" description="CBF1-interacting co-repressor CIR N-terminal" evidence="9">
    <location>
        <begin position="11"/>
        <end position="47"/>
    </location>
</feature>
<dbReference type="PANTHER" id="PTHR16196">
    <property type="entry name" value="CELL CYCLE CONTROL PROTEIN CWF25"/>
    <property type="match status" value="1"/>
</dbReference>
<evidence type="ECO:0000256" key="8">
    <source>
        <dbReference type="SAM" id="Coils"/>
    </source>
</evidence>
<evidence type="ECO:0000256" key="7">
    <source>
        <dbReference type="ARBA" id="ARBA00023242"/>
    </source>
</evidence>
<evidence type="ECO:0000256" key="3">
    <source>
        <dbReference type="ARBA" id="ARBA00022664"/>
    </source>
</evidence>
<dbReference type="SMART" id="SM01083">
    <property type="entry name" value="Cir_N"/>
    <property type="match status" value="1"/>
</dbReference>
<dbReference type="InterPro" id="IPR051376">
    <property type="entry name" value="CWC25_splicing_factor"/>
</dbReference>
<sequence length="53" mass="6445">MGGGDLNMKKSWHPMTYRNQEKLWKAEQKAAEEQKKLEQLRKEKEEERELQDL</sequence>
<keyword evidence="4" id="KW-0747">Spliceosome</keyword>
<feature type="coiled-coil region" evidence="8">
    <location>
        <begin position="23"/>
        <end position="53"/>
    </location>
</feature>
<protein>
    <submittedName>
        <fullName evidence="10">RNA-splicing factor</fullName>
    </submittedName>
</protein>
<dbReference type="Pfam" id="PF10197">
    <property type="entry name" value="Cir_N"/>
    <property type="match status" value="1"/>
</dbReference>
<keyword evidence="6" id="KW-0508">mRNA splicing</keyword>
<comment type="caution">
    <text evidence="10">The sequence shown here is derived from an EMBL/GenBank/DDBJ whole genome shotgun (WGS) entry which is preliminary data.</text>
</comment>
<evidence type="ECO:0000256" key="1">
    <source>
        <dbReference type="ARBA" id="ARBA00004123"/>
    </source>
</evidence>
<keyword evidence="11" id="KW-1185">Reference proteome</keyword>
<proteinExistence type="inferred from homology"/>
<dbReference type="PANTHER" id="PTHR16196:SF0">
    <property type="entry name" value="PRE-MRNA-SPLICING FACTOR CWC25 HOMOLOG"/>
    <property type="match status" value="1"/>
</dbReference>
<comment type="subcellular location">
    <subcellularLocation>
        <location evidence="1">Nucleus</location>
    </subcellularLocation>
</comment>
<name>A0A9W8ANS1_9FUNG</name>
<evidence type="ECO:0000256" key="6">
    <source>
        <dbReference type="ARBA" id="ARBA00023187"/>
    </source>
</evidence>
<dbReference type="Proteomes" id="UP001150925">
    <property type="component" value="Unassembled WGS sequence"/>
</dbReference>
<comment type="similarity">
    <text evidence="2">Belongs to the CWC25 family.</text>
</comment>
<dbReference type="InterPro" id="IPR019339">
    <property type="entry name" value="CIR_N_dom"/>
</dbReference>
<evidence type="ECO:0000256" key="2">
    <source>
        <dbReference type="ARBA" id="ARBA00006695"/>
    </source>
</evidence>
<evidence type="ECO:0000259" key="9">
    <source>
        <dbReference type="SMART" id="SM01083"/>
    </source>
</evidence>
<keyword evidence="3" id="KW-0507">mRNA processing</keyword>
<evidence type="ECO:0000313" key="11">
    <source>
        <dbReference type="Proteomes" id="UP001150925"/>
    </source>
</evidence>
<reference evidence="10" key="1">
    <citation type="submission" date="2022-07" db="EMBL/GenBank/DDBJ databases">
        <title>Phylogenomic reconstructions and comparative analyses of Kickxellomycotina fungi.</title>
        <authorList>
            <person name="Reynolds N.K."/>
            <person name="Stajich J.E."/>
            <person name="Barry K."/>
            <person name="Grigoriev I.V."/>
            <person name="Crous P."/>
            <person name="Smith M.E."/>
        </authorList>
    </citation>
    <scope>NUCLEOTIDE SEQUENCE</scope>
    <source>
        <strain evidence="10">RSA 1196</strain>
    </source>
</reference>